<organism evidence="1 2">
    <name type="scientific">Streptosporangium lutulentum</name>
    <dbReference type="NCBI Taxonomy" id="1461250"/>
    <lineage>
        <taxon>Bacteria</taxon>
        <taxon>Bacillati</taxon>
        <taxon>Actinomycetota</taxon>
        <taxon>Actinomycetes</taxon>
        <taxon>Streptosporangiales</taxon>
        <taxon>Streptosporangiaceae</taxon>
        <taxon>Streptosporangium</taxon>
    </lineage>
</organism>
<sequence>MALPVSHAYERLVIFKPARALAGVMAAALAGRNEVTVSGGPQVGDKNGTAYAGTVKADGGTVSGIRKNPSNRYTGEFPDGAVRGQLYSSRAGW</sequence>
<protein>
    <submittedName>
        <fullName evidence="1">Uncharacterized protein</fullName>
    </submittedName>
</protein>
<evidence type="ECO:0000313" key="2">
    <source>
        <dbReference type="Proteomes" id="UP001225356"/>
    </source>
</evidence>
<reference evidence="1 2" key="1">
    <citation type="submission" date="2023-07" db="EMBL/GenBank/DDBJ databases">
        <title>Sequencing the genomes of 1000 actinobacteria strains.</title>
        <authorList>
            <person name="Klenk H.-P."/>
        </authorList>
    </citation>
    <scope>NUCLEOTIDE SEQUENCE [LARGE SCALE GENOMIC DNA]</scope>
    <source>
        <strain evidence="1 2">DSM 46740</strain>
    </source>
</reference>
<keyword evidence="2" id="KW-1185">Reference proteome</keyword>
<dbReference type="EMBL" id="JAUSQU010000001">
    <property type="protein sequence ID" value="MDP9847967.1"/>
    <property type="molecule type" value="Genomic_DNA"/>
</dbReference>
<dbReference type="Proteomes" id="UP001225356">
    <property type="component" value="Unassembled WGS sequence"/>
</dbReference>
<proteinExistence type="predicted"/>
<dbReference type="RefSeq" id="WP_386376683.1">
    <property type="nucleotide sequence ID" value="NZ_JBHUCL010000027.1"/>
</dbReference>
<comment type="caution">
    <text evidence="1">The sequence shown here is derived from an EMBL/GenBank/DDBJ whole genome shotgun (WGS) entry which is preliminary data.</text>
</comment>
<evidence type="ECO:0000313" key="1">
    <source>
        <dbReference type="EMBL" id="MDP9847967.1"/>
    </source>
</evidence>
<gene>
    <name evidence="1" type="ORF">J2853_007178</name>
</gene>
<name>A0ABT9QMH9_9ACTN</name>
<accession>A0ABT9QMH9</accession>